<dbReference type="AlphaFoldDB" id="A0A4V2PYG6"/>
<reference evidence="1 2" key="1">
    <citation type="submission" date="2019-03" db="EMBL/GenBank/DDBJ databases">
        <title>Genomic Encyclopedia of Archaeal and Bacterial Type Strains, Phase II (KMG-II): from individual species to whole genera.</title>
        <authorList>
            <person name="Goeker M."/>
        </authorList>
    </citation>
    <scope>NUCLEOTIDE SEQUENCE [LARGE SCALE GENOMIC DNA]</scope>
    <source>
        <strain evidence="1 2">DSM 22554</strain>
    </source>
</reference>
<gene>
    <name evidence="1" type="ORF">C8N28_0862</name>
</gene>
<keyword evidence="2" id="KW-1185">Reference proteome</keyword>
<proteinExistence type="predicted"/>
<dbReference type="Pfam" id="PF13289">
    <property type="entry name" value="SIR2_2"/>
    <property type="match status" value="1"/>
</dbReference>
<evidence type="ECO:0000313" key="2">
    <source>
        <dbReference type="Proteomes" id="UP000294616"/>
    </source>
</evidence>
<accession>A0A4V2PYG6</accession>
<dbReference type="RefSeq" id="WP_132221841.1">
    <property type="nucleotide sequence ID" value="NZ_SMGO01000001.1"/>
</dbReference>
<sequence length="444" mass="51796">MSDYLDISTSLYTNSLTLFVGTGFSKYMTNGKAPNWLELLVECTKSIDKENKLLNQLFNSDSSGKVKEAIYDLTICAQILEGEYLKKREDIKKEISKIIQSKINEKTIDKEKLKHLQTFFSEHPNINIITTNYDTIFSDYVIPITSRIVIEGSIIPRLNSGQNIYHIHGCINRPESIILTINDYYNFQNSRNYFSRKFFTLLQETTVAILGYSLGDFNLNSILNEVKNSKNESIRRTDIYYVTQDPIADVIERFYSLTYGIKVIQDTKSNDFFNRIDEQYEKAKQLIESVENLKDVMLGNKKYTDEFLKLRIALTTILLQAASLGIGSKDKMFINTLFALLKKKRGFTREDNAWVQYEHLADWLIEIASIIIIKETEFEKEFCAIATYSFRHSSRKLYKGYSWHAWESWHNRWHEMKLENQLMLEDIIKNGSWVSNSEIPSIIE</sequence>
<dbReference type="OrthoDB" id="1688888at2"/>
<evidence type="ECO:0000313" key="1">
    <source>
        <dbReference type="EMBL" id="TCK85551.1"/>
    </source>
</evidence>
<dbReference type="EMBL" id="SMGO01000001">
    <property type="protein sequence ID" value="TCK85551.1"/>
    <property type="molecule type" value="Genomic_DNA"/>
</dbReference>
<organism evidence="1 2">
    <name type="scientific">Albibacterium bauzanense</name>
    <dbReference type="NCBI Taxonomy" id="653929"/>
    <lineage>
        <taxon>Bacteria</taxon>
        <taxon>Pseudomonadati</taxon>
        <taxon>Bacteroidota</taxon>
        <taxon>Sphingobacteriia</taxon>
        <taxon>Sphingobacteriales</taxon>
        <taxon>Sphingobacteriaceae</taxon>
        <taxon>Albibacterium</taxon>
    </lineage>
</organism>
<protein>
    <submittedName>
        <fullName evidence="1">SIR2-like protein</fullName>
    </submittedName>
</protein>
<dbReference type="Proteomes" id="UP000294616">
    <property type="component" value="Unassembled WGS sequence"/>
</dbReference>
<comment type="caution">
    <text evidence="1">The sequence shown here is derived from an EMBL/GenBank/DDBJ whole genome shotgun (WGS) entry which is preliminary data.</text>
</comment>
<name>A0A4V2PYG6_9SPHI</name>